<feature type="chain" id="PRO_5030802612" description="Lysozyme inhibitor LprI N-terminal domain-containing protein" evidence="2">
    <location>
        <begin position="33"/>
        <end position="236"/>
    </location>
</feature>
<reference evidence="3 4" key="1">
    <citation type="submission" date="2017-11" db="EMBL/GenBank/DDBJ databases">
        <title>The complete genome sequence and comparative genome analysis of Yersinia enterocolitica strain LC20.</title>
        <authorList>
            <person name="Shi G."/>
            <person name="Su M."/>
            <person name="Liang J."/>
            <person name="Gu W."/>
            <person name="Xiao Y."/>
            <person name="Zhang Z."/>
            <person name="Qiu H."/>
            <person name="Duan R."/>
            <person name="Zhang Z."/>
            <person name="Li Y."/>
            <person name="Zhang X."/>
            <person name="Ling Y."/>
            <person name="Song L."/>
            <person name="Chen M."/>
            <person name="Zhao Y."/>
            <person name="Wu J."/>
            <person name="Jing H."/>
            <person name="Xiao J."/>
            <person name="Wang X."/>
        </authorList>
    </citation>
    <scope>NUCLEOTIDE SEQUENCE [LARGE SCALE GENOMIC DNA]</scope>
    <source>
        <strain evidence="3 4">LC20</strain>
    </source>
</reference>
<dbReference type="GO" id="GO:0005576">
    <property type="term" value="C:extracellular region"/>
    <property type="evidence" value="ECO:0007669"/>
    <property type="project" value="TreeGrafter"/>
</dbReference>
<name>A0A7U5PGV3_YEREN</name>
<evidence type="ECO:0000256" key="1">
    <source>
        <dbReference type="SAM" id="MobiDB-lite"/>
    </source>
</evidence>
<evidence type="ECO:0000313" key="3">
    <source>
        <dbReference type="EMBL" id="ATX62795.1"/>
    </source>
</evidence>
<evidence type="ECO:0000313" key="4">
    <source>
        <dbReference type="Proteomes" id="UP000230961"/>
    </source>
</evidence>
<dbReference type="PANTHER" id="PTHR37549:SF1">
    <property type="entry name" value="LIPOPROTEIN LPRI"/>
    <property type="match status" value="1"/>
</dbReference>
<dbReference type="AlphaFoldDB" id="A0A7U5PGV3"/>
<feature type="region of interest" description="Disordered" evidence="1">
    <location>
        <begin position="116"/>
        <end position="135"/>
    </location>
</feature>
<keyword evidence="2" id="KW-0732">Signal</keyword>
<accession>A0A7U5PGV3</accession>
<dbReference type="KEGG" id="yel:LC20_07280"/>
<dbReference type="PANTHER" id="PTHR37549">
    <property type="entry name" value="LIPOPROTEIN LPRI"/>
    <property type="match status" value="1"/>
</dbReference>
<evidence type="ECO:0008006" key="5">
    <source>
        <dbReference type="Google" id="ProtNLM"/>
    </source>
</evidence>
<dbReference type="InterPro" id="IPR052755">
    <property type="entry name" value="Lysozyme_Inhibitor_LprI"/>
</dbReference>
<dbReference type="Proteomes" id="UP000230961">
    <property type="component" value="Chromosome"/>
</dbReference>
<sequence>MSSTIFMDKKNITMLKSTLVLTLSILTFNAHGASFDCSKASTQVETLICQTSVLNDLDSTMANIYRSKVDSSLKESQKNWIKDVRNNAQTVDELTKVYIERVKFLSEYSAVENKNEPNLNASENKPRLSKTKKNSGKLELSDFSEKFITVDGMEYSTQHREFNKPNFILLCTESIMVDLMNTWKKDAIKNNQASEFRQLKENVYNGLWNSTADKLESQITNPRMKAMCELMIAGNR</sequence>
<organism evidence="3 4">
    <name type="scientific">Yersinia enterocolitica LC20</name>
    <dbReference type="NCBI Taxonomy" id="1443113"/>
    <lineage>
        <taxon>Bacteria</taxon>
        <taxon>Pseudomonadati</taxon>
        <taxon>Pseudomonadota</taxon>
        <taxon>Gammaproteobacteria</taxon>
        <taxon>Enterobacterales</taxon>
        <taxon>Yersiniaceae</taxon>
        <taxon>Yersinia</taxon>
    </lineage>
</organism>
<gene>
    <name evidence="3" type="ORF">LC20_07280</name>
</gene>
<feature type="signal peptide" evidence="2">
    <location>
        <begin position="1"/>
        <end position="32"/>
    </location>
</feature>
<proteinExistence type="predicted"/>
<evidence type="ECO:0000256" key="2">
    <source>
        <dbReference type="SAM" id="SignalP"/>
    </source>
</evidence>
<protein>
    <recommendedName>
        <fullName evidence="5">Lysozyme inhibitor LprI N-terminal domain-containing protein</fullName>
    </recommendedName>
</protein>
<dbReference type="EMBL" id="CP007448">
    <property type="protein sequence ID" value="ATX62795.1"/>
    <property type="molecule type" value="Genomic_DNA"/>
</dbReference>